<dbReference type="InterPro" id="IPR013249">
    <property type="entry name" value="RNA_pol_sigma70_r4_t2"/>
</dbReference>
<dbReference type="InterPro" id="IPR014284">
    <property type="entry name" value="RNA_pol_sigma-70_dom"/>
</dbReference>
<organism evidence="7 8">
    <name type="scientific">Rubritalea tangerina</name>
    <dbReference type="NCBI Taxonomy" id="430798"/>
    <lineage>
        <taxon>Bacteria</taxon>
        <taxon>Pseudomonadati</taxon>
        <taxon>Verrucomicrobiota</taxon>
        <taxon>Verrucomicrobiia</taxon>
        <taxon>Verrucomicrobiales</taxon>
        <taxon>Rubritaleaceae</taxon>
        <taxon>Rubritalea</taxon>
    </lineage>
</organism>
<keyword evidence="3" id="KW-0731">Sigma factor</keyword>
<gene>
    <name evidence="7" type="ORF">ACFSW8_04525</name>
</gene>
<evidence type="ECO:0000259" key="6">
    <source>
        <dbReference type="Pfam" id="PF08281"/>
    </source>
</evidence>
<keyword evidence="2" id="KW-0805">Transcription regulation</keyword>
<evidence type="ECO:0000256" key="1">
    <source>
        <dbReference type="ARBA" id="ARBA00010641"/>
    </source>
</evidence>
<dbReference type="PANTHER" id="PTHR43133:SF51">
    <property type="entry name" value="RNA POLYMERASE SIGMA FACTOR"/>
    <property type="match status" value="1"/>
</dbReference>
<evidence type="ECO:0000256" key="4">
    <source>
        <dbReference type="ARBA" id="ARBA00023163"/>
    </source>
</evidence>
<dbReference type="InterPro" id="IPR039425">
    <property type="entry name" value="RNA_pol_sigma-70-like"/>
</dbReference>
<comment type="caution">
    <text evidence="7">The sequence shown here is derived from an EMBL/GenBank/DDBJ whole genome shotgun (WGS) entry which is preliminary data.</text>
</comment>
<dbReference type="InterPro" id="IPR036388">
    <property type="entry name" value="WH-like_DNA-bd_sf"/>
</dbReference>
<dbReference type="EMBL" id="JBHUJB010000021">
    <property type="protein sequence ID" value="MFD2158155.1"/>
    <property type="molecule type" value="Genomic_DNA"/>
</dbReference>
<evidence type="ECO:0000256" key="2">
    <source>
        <dbReference type="ARBA" id="ARBA00023015"/>
    </source>
</evidence>
<dbReference type="RefSeq" id="WP_377090307.1">
    <property type="nucleotide sequence ID" value="NZ_JBHSJL010000014.1"/>
</dbReference>
<dbReference type="InterPro" id="IPR007627">
    <property type="entry name" value="RNA_pol_sigma70_r2"/>
</dbReference>
<dbReference type="SUPFAM" id="SSF88659">
    <property type="entry name" value="Sigma3 and sigma4 domains of RNA polymerase sigma factors"/>
    <property type="match status" value="1"/>
</dbReference>
<dbReference type="Gene3D" id="1.10.1740.10">
    <property type="match status" value="1"/>
</dbReference>
<dbReference type="InterPro" id="IPR013324">
    <property type="entry name" value="RNA_pol_sigma_r3/r4-like"/>
</dbReference>
<evidence type="ECO:0000313" key="7">
    <source>
        <dbReference type="EMBL" id="MFD2158155.1"/>
    </source>
</evidence>
<dbReference type="CDD" id="cd06171">
    <property type="entry name" value="Sigma70_r4"/>
    <property type="match status" value="1"/>
</dbReference>
<keyword evidence="4" id="KW-0804">Transcription</keyword>
<dbReference type="NCBIfam" id="TIGR02937">
    <property type="entry name" value="sigma70-ECF"/>
    <property type="match status" value="1"/>
</dbReference>
<evidence type="ECO:0000259" key="5">
    <source>
        <dbReference type="Pfam" id="PF04542"/>
    </source>
</evidence>
<dbReference type="Pfam" id="PF08281">
    <property type="entry name" value="Sigma70_r4_2"/>
    <property type="match status" value="1"/>
</dbReference>
<dbReference type="SUPFAM" id="SSF88946">
    <property type="entry name" value="Sigma2 domain of RNA polymerase sigma factors"/>
    <property type="match status" value="1"/>
</dbReference>
<comment type="similarity">
    <text evidence="1">Belongs to the sigma-70 factor family. ECF subfamily.</text>
</comment>
<evidence type="ECO:0000313" key="8">
    <source>
        <dbReference type="Proteomes" id="UP001597389"/>
    </source>
</evidence>
<protein>
    <submittedName>
        <fullName evidence="7">RNA polymerase sigma factor</fullName>
    </submittedName>
</protein>
<dbReference type="Gene3D" id="1.10.10.10">
    <property type="entry name" value="Winged helix-like DNA-binding domain superfamily/Winged helix DNA-binding domain"/>
    <property type="match status" value="1"/>
</dbReference>
<name>A0ABW4Z8T0_9BACT</name>
<feature type="domain" description="RNA polymerase sigma-70 region 2" evidence="5">
    <location>
        <begin position="49"/>
        <end position="115"/>
    </location>
</feature>
<keyword evidence="8" id="KW-1185">Reference proteome</keyword>
<dbReference type="Pfam" id="PF04542">
    <property type="entry name" value="Sigma70_r2"/>
    <property type="match status" value="1"/>
</dbReference>
<reference evidence="8" key="1">
    <citation type="journal article" date="2019" name="Int. J. Syst. Evol. Microbiol.">
        <title>The Global Catalogue of Microorganisms (GCM) 10K type strain sequencing project: providing services to taxonomists for standard genome sequencing and annotation.</title>
        <authorList>
            <consortium name="The Broad Institute Genomics Platform"/>
            <consortium name="The Broad Institute Genome Sequencing Center for Infectious Disease"/>
            <person name="Wu L."/>
            <person name="Ma J."/>
        </authorList>
    </citation>
    <scope>NUCLEOTIDE SEQUENCE [LARGE SCALE GENOMIC DNA]</scope>
    <source>
        <strain evidence="8">CCUG 57942</strain>
    </source>
</reference>
<sequence length="215" mass="24655">MNISRLITSNFLMGDVASEANGNGGGDGPTDFQLVQLAQSGDYAAFDTLVTRHRGKVYAMIMNMVRNDADAWDLAQDSFVKAWRALPKFENRSQFSTWLFRISHNVVYDWMRKKKHESEGELNEEMQLSDRMDMSARTAPKQAARPDEALGRVERQVEIQRALDQLSDEHRETILLREIQGMEYAEIAEVMECSKGTVMSRLFYARKKLQTLLKP</sequence>
<feature type="domain" description="RNA polymerase sigma factor 70 region 4 type 2" evidence="6">
    <location>
        <begin position="157"/>
        <end position="209"/>
    </location>
</feature>
<dbReference type="PANTHER" id="PTHR43133">
    <property type="entry name" value="RNA POLYMERASE ECF-TYPE SIGMA FACTO"/>
    <property type="match status" value="1"/>
</dbReference>
<accession>A0ABW4Z8T0</accession>
<proteinExistence type="inferred from homology"/>
<dbReference type="Proteomes" id="UP001597389">
    <property type="component" value="Unassembled WGS sequence"/>
</dbReference>
<evidence type="ECO:0000256" key="3">
    <source>
        <dbReference type="ARBA" id="ARBA00023082"/>
    </source>
</evidence>
<dbReference type="InterPro" id="IPR013325">
    <property type="entry name" value="RNA_pol_sigma_r2"/>
</dbReference>